<feature type="transmembrane region" description="Helical" evidence="1">
    <location>
        <begin position="47"/>
        <end position="72"/>
    </location>
</feature>
<name>A0A1X1K9N8_STRMT</name>
<reference evidence="2 3" key="1">
    <citation type="journal article" date="2016" name="Eur. J. Clin. Microbiol. Infect. Dis.">
        <title>Whole genome sequencing as a tool for phylogenetic analysis of clinical strains of Mitis group streptococci.</title>
        <authorList>
            <person name="Rasmussen L.H."/>
            <person name="Dargis R."/>
            <person name="Hojholt K."/>
            <person name="Christensen J.J."/>
            <person name="Skovgaard O."/>
            <person name="Justesen U.S."/>
            <person name="Rosenvinge F.S."/>
            <person name="Moser C."/>
            <person name="Lukjancenko O."/>
            <person name="Rasmussen S."/>
            <person name="Nielsen X.C."/>
        </authorList>
    </citation>
    <scope>NUCLEOTIDE SEQUENCE [LARGE SCALE GENOMIC DNA]</scope>
    <source>
        <strain evidence="2 3">RH_17439_08</strain>
    </source>
</reference>
<dbReference type="Proteomes" id="UP000193367">
    <property type="component" value="Unassembled WGS sequence"/>
</dbReference>
<feature type="transmembrane region" description="Helical" evidence="1">
    <location>
        <begin position="92"/>
        <end position="111"/>
    </location>
</feature>
<comment type="caution">
    <text evidence="2">The sequence shown here is derived from an EMBL/GenBank/DDBJ whole genome shotgun (WGS) entry which is preliminary data.</text>
</comment>
<evidence type="ECO:0000313" key="3">
    <source>
        <dbReference type="Proteomes" id="UP000193367"/>
    </source>
</evidence>
<dbReference type="AlphaFoldDB" id="A0A1X1K9N8"/>
<keyword evidence="1" id="KW-0812">Transmembrane</keyword>
<dbReference type="EMBL" id="NCVH01000028">
    <property type="protein sequence ID" value="ORO96167.1"/>
    <property type="molecule type" value="Genomic_DNA"/>
</dbReference>
<gene>
    <name evidence="2" type="ORF">B7698_02980</name>
</gene>
<sequence length="303" mass="36059">MKKQSIFKASFEESLNLQDDPISGEFSNKNLASAQEKEKYRGTLKSYVWLTVLTILFIIGPNWLITVLTKYLYHHSEDSPLLPPVHNFLPNWLFIIFLFVWLLLILFGKRFSQQFILIYRGQFHLFVTFLIWLIVEMNLFFLTFLYSTMRATGTILFFVLFGLMCYIIVRSRRTSLLSLLYGKQEDSRGEQDWLGRLFHKVAAFVFKYGFGVIVVLLILRLIFPQMIGFSLDILVVLLIWFVGDLLFVMLEIFLIFPFMLQGYYKWKYQEEYREWEGQSVEEWYGKAYLKKYPELLEKDSGEN</sequence>
<keyword evidence="1" id="KW-0472">Membrane</keyword>
<feature type="transmembrane region" description="Helical" evidence="1">
    <location>
        <begin position="201"/>
        <end position="223"/>
    </location>
</feature>
<organism evidence="2 3">
    <name type="scientific">Streptococcus mitis</name>
    <dbReference type="NCBI Taxonomy" id="28037"/>
    <lineage>
        <taxon>Bacteria</taxon>
        <taxon>Bacillati</taxon>
        <taxon>Bacillota</taxon>
        <taxon>Bacilli</taxon>
        <taxon>Lactobacillales</taxon>
        <taxon>Streptococcaceae</taxon>
        <taxon>Streptococcus</taxon>
        <taxon>Streptococcus mitis group</taxon>
    </lineage>
</organism>
<feature type="transmembrane region" description="Helical" evidence="1">
    <location>
        <begin position="235"/>
        <end position="260"/>
    </location>
</feature>
<evidence type="ECO:0000313" key="2">
    <source>
        <dbReference type="EMBL" id="ORO96167.1"/>
    </source>
</evidence>
<proteinExistence type="predicted"/>
<accession>A0A1X1K9N8</accession>
<feature type="transmembrane region" description="Helical" evidence="1">
    <location>
        <begin position="151"/>
        <end position="169"/>
    </location>
</feature>
<feature type="transmembrane region" description="Helical" evidence="1">
    <location>
        <begin position="123"/>
        <end position="145"/>
    </location>
</feature>
<dbReference type="RefSeq" id="WP_084864591.1">
    <property type="nucleotide sequence ID" value="NZ_NCVH01000028.1"/>
</dbReference>
<keyword evidence="1" id="KW-1133">Transmembrane helix</keyword>
<protein>
    <submittedName>
        <fullName evidence="2">Uncharacterized protein</fullName>
    </submittedName>
</protein>
<evidence type="ECO:0000256" key="1">
    <source>
        <dbReference type="SAM" id="Phobius"/>
    </source>
</evidence>